<keyword evidence="2" id="KW-1185">Reference proteome</keyword>
<dbReference type="Gene3D" id="1.10.1790.50">
    <property type="match status" value="1"/>
</dbReference>
<gene>
    <name evidence="1" type="ORF">Aph01nite_60340</name>
</gene>
<name>A0A919UNA4_9ACTN</name>
<accession>A0A919UNA4</accession>
<reference evidence="1" key="1">
    <citation type="submission" date="2021-01" db="EMBL/GenBank/DDBJ databases">
        <title>Whole genome shotgun sequence of Acrocarpospora phusangensis NBRC 108782.</title>
        <authorList>
            <person name="Komaki H."/>
            <person name="Tamura T."/>
        </authorList>
    </citation>
    <scope>NUCLEOTIDE SEQUENCE</scope>
    <source>
        <strain evidence="1">NBRC 108782</strain>
    </source>
</reference>
<evidence type="ECO:0000313" key="2">
    <source>
        <dbReference type="Proteomes" id="UP000640052"/>
    </source>
</evidence>
<proteinExistence type="predicted"/>
<protein>
    <submittedName>
        <fullName evidence="1">Uncharacterized protein</fullName>
    </submittedName>
</protein>
<dbReference type="Proteomes" id="UP000640052">
    <property type="component" value="Unassembled WGS sequence"/>
</dbReference>
<evidence type="ECO:0000313" key="1">
    <source>
        <dbReference type="EMBL" id="GIH27724.1"/>
    </source>
</evidence>
<dbReference type="RefSeq" id="WP_204044373.1">
    <property type="nucleotide sequence ID" value="NZ_BOOA01000062.1"/>
</dbReference>
<dbReference type="EMBL" id="BOOA01000062">
    <property type="protein sequence ID" value="GIH27724.1"/>
    <property type="molecule type" value="Genomic_DNA"/>
</dbReference>
<dbReference type="AlphaFoldDB" id="A0A919UNA4"/>
<sequence>MCGVRAVVFLELNGEILIGTDTDAAEDVVIAVTTGELDDVTEIAKRLRALGPR</sequence>
<organism evidence="1 2">
    <name type="scientific">Acrocarpospora phusangensis</name>
    <dbReference type="NCBI Taxonomy" id="1070424"/>
    <lineage>
        <taxon>Bacteria</taxon>
        <taxon>Bacillati</taxon>
        <taxon>Actinomycetota</taxon>
        <taxon>Actinomycetes</taxon>
        <taxon>Streptosporangiales</taxon>
        <taxon>Streptosporangiaceae</taxon>
        <taxon>Acrocarpospora</taxon>
    </lineage>
</organism>
<comment type="caution">
    <text evidence="1">The sequence shown here is derived from an EMBL/GenBank/DDBJ whole genome shotgun (WGS) entry which is preliminary data.</text>
</comment>